<comment type="caution">
    <text evidence="1">The sequence shown here is derived from an EMBL/GenBank/DDBJ whole genome shotgun (WGS) entry which is preliminary data.</text>
</comment>
<dbReference type="InterPro" id="IPR032675">
    <property type="entry name" value="LRR_dom_sf"/>
</dbReference>
<evidence type="ECO:0000313" key="2">
    <source>
        <dbReference type="Proteomes" id="UP000663860"/>
    </source>
</evidence>
<dbReference type="AlphaFoldDB" id="A0A815AF15"/>
<proteinExistence type="predicted"/>
<dbReference type="SUPFAM" id="SSF52047">
    <property type="entry name" value="RNI-like"/>
    <property type="match status" value="1"/>
</dbReference>
<dbReference type="Gene3D" id="3.80.10.10">
    <property type="entry name" value="Ribonuclease Inhibitor"/>
    <property type="match status" value="1"/>
</dbReference>
<sequence length="592" mass="70164">MKRQRTDTFNGNDNKRFLPMIESFSNTQFEDLPNEVIYDIFGFLDFYHAYQGFYNLNTRFQSYFLESNVPRKINLFLMPKTTFNRYNEDIILSNRQRIHTLRISNYFMFEKKSFSFSYQTSLRTLIIENIRSTDVKIILRQLTSLSNLTSLSISTLNAIRNINSFYEQIFRLSTLKYLKLLVGRKYPKFISPITINKHTSIEHLIFNHGMDLNELIALLSSTPCLRHLSAMLWHKTNFELKSPCNIMTNLTYMSLRLCSNIPFDDLQKIFINHCPFVEVLHISTYERNINYANEWKRLMSLSLPNLRVFNIQFLVYFTTQPPQKNDIEQKMKLFNSSFWTERQWLFEYEISMTIDNFKIIIYSTKSFGRTKYKICDESHGVIDINHLKSVDHIKISSKKAINQYMYDFPHATKLTLGHTLSITSSAMIINEIIGILRLKQIEVLAIEYAYLCPVIMCELLDFMPNIHTLTFHSMSFKENNTLSIEQNDIFRSISKRNLIKNVTFREYCTLYKLKLILKLFPRLQCIRLDSKLEHIQLILEYLSDNNHLILVCFLGASRCYIGRINKLIKAGSLSYNFKTAHDDRNRIVYVWW</sequence>
<protein>
    <recommendedName>
        <fullName evidence="3">F-box domain-containing protein</fullName>
    </recommendedName>
</protein>
<evidence type="ECO:0000313" key="1">
    <source>
        <dbReference type="EMBL" id="CAF1254898.1"/>
    </source>
</evidence>
<accession>A0A815AF15</accession>
<reference evidence="1" key="1">
    <citation type="submission" date="2021-02" db="EMBL/GenBank/DDBJ databases">
        <authorList>
            <person name="Nowell W R."/>
        </authorList>
    </citation>
    <scope>NUCLEOTIDE SEQUENCE</scope>
</reference>
<dbReference type="EMBL" id="CAJNOE010000522">
    <property type="protein sequence ID" value="CAF1254898.1"/>
    <property type="molecule type" value="Genomic_DNA"/>
</dbReference>
<organism evidence="1 2">
    <name type="scientific">Adineta steineri</name>
    <dbReference type="NCBI Taxonomy" id="433720"/>
    <lineage>
        <taxon>Eukaryota</taxon>
        <taxon>Metazoa</taxon>
        <taxon>Spiralia</taxon>
        <taxon>Gnathifera</taxon>
        <taxon>Rotifera</taxon>
        <taxon>Eurotatoria</taxon>
        <taxon>Bdelloidea</taxon>
        <taxon>Adinetida</taxon>
        <taxon>Adinetidae</taxon>
        <taxon>Adineta</taxon>
    </lineage>
</organism>
<dbReference type="Proteomes" id="UP000663860">
    <property type="component" value="Unassembled WGS sequence"/>
</dbReference>
<evidence type="ECO:0008006" key="3">
    <source>
        <dbReference type="Google" id="ProtNLM"/>
    </source>
</evidence>
<gene>
    <name evidence="1" type="ORF">IZO911_LOCUS31555</name>
</gene>
<name>A0A815AF15_9BILA</name>